<evidence type="ECO:0000256" key="3">
    <source>
        <dbReference type="ARBA" id="ARBA00007090"/>
    </source>
</evidence>
<organism evidence="21 22">
    <name type="scientific">Cyclobacterium plantarum</name>
    <dbReference type="NCBI Taxonomy" id="2716263"/>
    <lineage>
        <taxon>Bacteria</taxon>
        <taxon>Pseudomonadati</taxon>
        <taxon>Bacteroidota</taxon>
        <taxon>Cytophagia</taxon>
        <taxon>Cytophagales</taxon>
        <taxon>Cyclobacteriaceae</taxon>
        <taxon>Cyclobacterium</taxon>
    </lineage>
</organism>
<dbReference type="Pfam" id="PF00912">
    <property type="entry name" value="Transgly"/>
    <property type="match status" value="1"/>
</dbReference>
<evidence type="ECO:0000256" key="2">
    <source>
        <dbReference type="ARBA" id="ARBA00004752"/>
    </source>
</evidence>
<keyword evidence="6" id="KW-0121">Carboxypeptidase</keyword>
<keyword evidence="9" id="KW-0808">Transferase</keyword>
<dbReference type="InterPro" id="IPR023346">
    <property type="entry name" value="Lysozyme-like_dom_sf"/>
</dbReference>
<keyword evidence="18" id="KW-0812">Transmembrane</keyword>
<keyword evidence="10" id="KW-0378">Hydrolase</keyword>
<keyword evidence="18" id="KW-1133">Transmembrane helix</keyword>
<evidence type="ECO:0000256" key="8">
    <source>
        <dbReference type="ARBA" id="ARBA00022676"/>
    </source>
</evidence>
<keyword evidence="12" id="KW-0573">Peptidoglycan synthesis</keyword>
<feature type="transmembrane region" description="Helical" evidence="18">
    <location>
        <begin position="21"/>
        <end position="46"/>
    </location>
</feature>
<dbReference type="Proteomes" id="UP000649799">
    <property type="component" value="Unassembled WGS sequence"/>
</dbReference>
<feature type="domain" description="Glycosyl transferase family 51" evidence="20">
    <location>
        <begin position="72"/>
        <end position="259"/>
    </location>
</feature>
<dbReference type="EMBL" id="JAANYN010000001">
    <property type="protein sequence ID" value="NHE55228.1"/>
    <property type="molecule type" value="Genomic_DNA"/>
</dbReference>
<evidence type="ECO:0000313" key="21">
    <source>
        <dbReference type="EMBL" id="NHE55228.1"/>
    </source>
</evidence>
<accession>A0ABX0H0C4</accession>
<name>A0ABX0H0C4_9BACT</name>
<evidence type="ECO:0000256" key="18">
    <source>
        <dbReference type="SAM" id="Phobius"/>
    </source>
</evidence>
<dbReference type="InterPro" id="IPR012338">
    <property type="entry name" value="Beta-lactam/transpept-like"/>
</dbReference>
<evidence type="ECO:0000256" key="12">
    <source>
        <dbReference type="ARBA" id="ARBA00022984"/>
    </source>
</evidence>
<keyword evidence="11" id="KW-0133">Cell shape</keyword>
<comment type="subcellular location">
    <subcellularLocation>
        <location evidence="1">Cell membrane</location>
    </subcellularLocation>
</comment>
<evidence type="ECO:0000256" key="16">
    <source>
        <dbReference type="ARBA" id="ARBA00034000"/>
    </source>
</evidence>
<keyword evidence="8" id="KW-0328">Glycosyltransferase</keyword>
<keyword evidence="15" id="KW-0961">Cell wall biogenesis/degradation</keyword>
<dbReference type="InterPro" id="IPR001264">
    <property type="entry name" value="Glyco_trans_51"/>
</dbReference>
<evidence type="ECO:0000256" key="13">
    <source>
        <dbReference type="ARBA" id="ARBA00023136"/>
    </source>
</evidence>
<evidence type="ECO:0000256" key="9">
    <source>
        <dbReference type="ARBA" id="ARBA00022679"/>
    </source>
</evidence>
<evidence type="ECO:0000256" key="4">
    <source>
        <dbReference type="ARBA" id="ARBA00007739"/>
    </source>
</evidence>
<dbReference type="Pfam" id="PF00905">
    <property type="entry name" value="Transpeptidase"/>
    <property type="match status" value="1"/>
</dbReference>
<comment type="similarity">
    <text evidence="4">In the N-terminal section; belongs to the glycosyltransferase 51 family.</text>
</comment>
<keyword evidence="14" id="KW-0511">Multifunctional enzyme</keyword>
<dbReference type="Gene3D" id="1.10.3810.10">
    <property type="entry name" value="Biosynthetic peptidoglycan transglycosylase-like"/>
    <property type="match status" value="1"/>
</dbReference>
<evidence type="ECO:0000313" key="22">
    <source>
        <dbReference type="Proteomes" id="UP000649799"/>
    </source>
</evidence>
<evidence type="ECO:0000256" key="17">
    <source>
        <dbReference type="ARBA" id="ARBA00049902"/>
    </source>
</evidence>
<evidence type="ECO:0000256" key="10">
    <source>
        <dbReference type="ARBA" id="ARBA00022801"/>
    </source>
</evidence>
<dbReference type="RefSeq" id="WP_166141966.1">
    <property type="nucleotide sequence ID" value="NZ_JAANYN010000001.1"/>
</dbReference>
<evidence type="ECO:0000256" key="7">
    <source>
        <dbReference type="ARBA" id="ARBA00022670"/>
    </source>
</evidence>
<keyword evidence="5" id="KW-1003">Cell membrane</keyword>
<evidence type="ECO:0000256" key="5">
    <source>
        <dbReference type="ARBA" id="ARBA00022475"/>
    </source>
</evidence>
<gene>
    <name evidence="21" type="ORF">G9Q97_00180</name>
</gene>
<keyword evidence="22" id="KW-1185">Reference proteome</keyword>
<comment type="caution">
    <text evidence="21">The sequence shown here is derived from an EMBL/GenBank/DDBJ whole genome shotgun (WGS) entry which is preliminary data.</text>
</comment>
<dbReference type="PANTHER" id="PTHR32282:SF11">
    <property type="entry name" value="PENICILLIN-BINDING PROTEIN 1B"/>
    <property type="match status" value="1"/>
</dbReference>
<comment type="similarity">
    <text evidence="3">In the C-terminal section; belongs to the transpeptidase family.</text>
</comment>
<comment type="pathway">
    <text evidence="2">Cell wall biogenesis; peptidoglycan biosynthesis.</text>
</comment>
<keyword evidence="13 18" id="KW-0472">Membrane</keyword>
<dbReference type="InterPro" id="IPR036950">
    <property type="entry name" value="PBP_transglycosylase"/>
</dbReference>
<dbReference type="SUPFAM" id="SSF53955">
    <property type="entry name" value="Lysozyme-like"/>
    <property type="match status" value="1"/>
</dbReference>
<sequence length="770" mass="87227">MSKNTKNTSSPLYQKIIKYMWLVFGLGLVGFMIFVLAVNANFLGLFGEMPDFESLENPDSEVASELYSADGVLLGKYYRENRSPVNYNELSQNLINALIATEDVRFEDHSGIDPRGLSRVLVKTLLLGQSGAGGGSTLSQQTAKNLFKTRTQASQGLLSNIPILRMIIIKTKEWIVAAKLERAYTKDELLTMYLNTSDFGSNAFGIKTAASIFFNKDPRNLNIQEAATLVGLFKAPSYYSPVYNPENSTRRRNTVLSQMNKYGYISQSQYDSISNLPIELDYNVESHNEGLATYFREVVKADLIQWTKENLRADGSNYDLFGDGLRIFTTIDSRLQKYAEEAVGEHMPELQQKFREEMGNRDPWIDSNRRPIEGFIENAVKRTDAYRNLKSRYGDDQDSIDFKLNQKKKMRIFSYEKGEIDTMMSTMDSLRYYKKFLQAGFVSMDPHTGHIKAWVGGTNHKYFKYDHVKQGKRQPGSTFKPFVYAAAIENGYGPCYTVIDQPVEINIPNQPTWRPDNADGKFTYERMTIRSAMSQSVNSITAYMMKKLTPSVVVETAHRVGINSELEAVPALALGTVDVSIMEMVGAFSTFVNKGEHITPIYIDRIEDKNGNVLHQFIPRKRPAMSEEHAYIMVYMLRGGTEEEGGTSQGLPWHLRDEGNEIGGKTGTTQNASDGWYMGITKDLVSGVWVGGDDRAIHFRSWINGQGSRTARPIWSKFMTKVYEDESLDITKGPFPKPERPLSVEIDCSEYDLKQDVYQEFDYDATSTDF</sequence>
<dbReference type="PANTHER" id="PTHR32282">
    <property type="entry name" value="BINDING PROTEIN TRANSPEPTIDASE, PUTATIVE-RELATED"/>
    <property type="match status" value="1"/>
</dbReference>
<dbReference type="SUPFAM" id="SSF56601">
    <property type="entry name" value="beta-lactamase/transpeptidase-like"/>
    <property type="match status" value="1"/>
</dbReference>
<feature type="domain" description="Penicillin-binding protein transpeptidase" evidence="19">
    <location>
        <begin position="440"/>
        <end position="681"/>
    </location>
</feature>
<evidence type="ECO:0000256" key="11">
    <source>
        <dbReference type="ARBA" id="ARBA00022960"/>
    </source>
</evidence>
<evidence type="ECO:0000256" key="1">
    <source>
        <dbReference type="ARBA" id="ARBA00004236"/>
    </source>
</evidence>
<dbReference type="Gene3D" id="3.40.710.10">
    <property type="entry name" value="DD-peptidase/beta-lactamase superfamily"/>
    <property type="match status" value="2"/>
</dbReference>
<dbReference type="InterPro" id="IPR050396">
    <property type="entry name" value="Glycosyltr_51/Transpeptidase"/>
</dbReference>
<evidence type="ECO:0000259" key="20">
    <source>
        <dbReference type="Pfam" id="PF00912"/>
    </source>
</evidence>
<comment type="catalytic activity">
    <reaction evidence="16">
        <text>Preferential cleavage: (Ac)2-L-Lys-D-Ala-|-D-Ala. Also transpeptidation of peptidyl-alanyl moieties that are N-acyl substituents of D-alanine.</text>
        <dbReference type="EC" id="3.4.16.4"/>
    </reaction>
</comment>
<dbReference type="InterPro" id="IPR001460">
    <property type="entry name" value="PCN-bd_Tpept"/>
</dbReference>
<evidence type="ECO:0000256" key="6">
    <source>
        <dbReference type="ARBA" id="ARBA00022645"/>
    </source>
</evidence>
<reference evidence="21 22" key="1">
    <citation type="submission" date="2020-03" db="EMBL/GenBank/DDBJ databases">
        <title>Cyclobacterium plantarum sp. nov., a marine bacterium isolated from a coastal-marine wetland.</title>
        <authorList>
            <person name="Sanchez-Porro C."/>
            <person name="Ventosa A."/>
            <person name="Amoozegar M."/>
        </authorList>
    </citation>
    <scope>NUCLEOTIDE SEQUENCE [LARGE SCALE GENOMIC DNA]</scope>
    <source>
        <strain evidence="21 22">GBPx2</strain>
    </source>
</reference>
<evidence type="ECO:0000259" key="19">
    <source>
        <dbReference type="Pfam" id="PF00905"/>
    </source>
</evidence>
<evidence type="ECO:0000256" key="15">
    <source>
        <dbReference type="ARBA" id="ARBA00023316"/>
    </source>
</evidence>
<keyword evidence="7" id="KW-0645">Protease</keyword>
<evidence type="ECO:0000256" key="14">
    <source>
        <dbReference type="ARBA" id="ARBA00023268"/>
    </source>
</evidence>
<protein>
    <submittedName>
        <fullName evidence="21">Penicillin-binding protein</fullName>
    </submittedName>
</protein>
<proteinExistence type="inferred from homology"/>
<comment type="catalytic activity">
    <reaction evidence="17">
        <text>[GlcNAc-(1-&gt;4)-Mur2Ac(oyl-L-Ala-gamma-D-Glu-L-Lys-D-Ala-D-Ala)](n)-di-trans,octa-cis-undecaprenyl diphosphate + beta-D-GlcNAc-(1-&gt;4)-Mur2Ac(oyl-L-Ala-gamma-D-Glu-L-Lys-D-Ala-D-Ala)-di-trans,octa-cis-undecaprenyl diphosphate = [GlcNAc-(1-&gt;4)-Mur2Ac(oyl-L-Ala-gamma-D-Glu-L-Lys-D-Ala-D-Ala)](n+1)-di-trans,octa-cis-undecaprenyl diphosphate + di-trans,octa-cis-undecaprenyl diphosphate + H(+)</text>
        <dbReference type="Rhea" id="RHEA:23708"/>
        <dbReference type="Rhea" id="RHEA-COMP:9602"/>
        <dbReference type="Rhea" id="RHEA-COMP:9603"/>
        <dbReference type="ChEBI" id="CHEBI:15378"/>
        <dbReference type="ChEBI" id="CHEBI:58405"/>
        <dbReference type="ChEBI" id="CHEBI:60033"/>
        <dbReference type="ChEBI" id="CHEBI:78435"/>
        <dbReference type="EC" id="2.4.99.28"/>
    </reaction>
</comment>